<feature type="signal peptide" evidence="3">
    <location>
        <begin position="1"/>
        <end position="19"/>
    </location>
</feature>
<dbReference type="RefSeq" id="WP_058461278.1">
    <property type="nucleotide sequence ID" value="NZ_CAAAHS010000003.1"/>
</dbReference>
<protein>
    <submittedName>
        <fullName evidence="4">Acid phosphatase, class B</fullName>
    </submittedName>
</protein>
<keyword evidence="2" id="KW-0325">Glycoprotein</keyword>
<accession>A0A0W0R391</accession>
<dbReference type="EMBL" id="LNKA01000001">
    <property type="protein sequence ID" value="KTC65523.1"/>
    <property type="molecule type" value="Genomic_DNA"/>
</dbReference>
<reference evidence="5 7" key="2">
    <citation type="submission" date="2018-12" db="EMBL/GenBank/DDBJ databases">
        <authorList>
            <consortium name="Pathogen Informatics"/>
        </authorList>
    </citation>
    <scope>NUCLEOTIDE SEQUENCE [LARGE SCALE GENOMIC DNA]</scope>
    <source>
        <strain evidence="5 7">NCTC12735</strain>
        <plasmid evidence="7">9</plasmid>
    </source>
</reference>
<dbReference type="OrthoDB" id="193314at2"/>
<proteinExistence type="predicted"/>
<evidence type="ECO:0000313" key="7">
    <source>
        <dbReference type="Proteomes" id="UP000281170"/>
    </source>
</evidence>
<gene>
    <name evidence="4" type="ORF">Lade_0181</name>
    <name evidence="5" type="ORF">NCTC12735_00263</name>
</gene>
<evidence type="ECO:0000256" key="2">
    <source>
        <dbReference type="ARBA" id="ARBA00023180"/>
    </source>
</evidence>
<dbReference type="KEGG" id="ladl:NCTC12735_00263"/>
<dbReference type="Proteomes" id="UP000281170">
    <property type="component" value="Plasmid 9"/>
</dbReference>
<dbReference type="PATRIC" id="fig|45056.6.peg.184"/>
<dbReference type="Pfam" id="PF03767">
    <property type="entry name" value="Acid_phosphat_B"/>
    <property type="match status" value="1"/>
</dbReference>
<evidence type="ECO:0000313" key="4">
    <source>
        <dbReference type="EMBL" id="KTC65523.1"/>
    </source>
</evidence>
<name>A0A0W0R391_9GAMM</name>
<keyword evidence="1 3" id="KW-0732">Signal</keyword>
<dbReference type="InterPro" id="IPR014403">
    <property type="entry name" value="APS1/VSP"/>
</dbReference>
<evidence type="ECO:0000256" key="3">
    <source>
        <dbReference type="SAM" id="SignalP"/>
    </source>
</evidence>
<geneLocation type="plasmid" evidence="5 7">
    <name>9</name>
</geneLocation>
<evidence type="ECO:0000313" key="6">
    <source>
        <dbReference type="Proteomes" id="UP000054859"/>
    </source>
</evidence>
<dbReference type="PANTHER" id="PTHR31284:SF10">
    <property type="entry name" value="ACID PHOSPHATASE-LIKE PROTEIN"/>
    <property type="match status" value="1"/>
</dbReference>
<dbReference type="InterPro" id="IPR023214">
    <property type="entry name" value="HAD_sf"/>
</dbReference>
<sequence length="222" mass="25015">MFKKFNLFLLIVSTLFFQASTHAEPANLTQLLSEIKTYHDSGTYEKELNQVVSQANAYILQRVQTNEKAVHPQKLAIVLDIDETCLTNYDKMVLRNFTGSKEQVKKEIQAANAPEIKPTLKLFQTALKNGVSVFFVTGRGESLRVATNKNLNNAGFKGYKGLFLRPESYEQTSIIPFKSNARAKITHMGYTIIASIGDQMSDLKGGFAEKTFKLPNPYYYLP</sequence>
<evidence type="ECO:0000256" key="1">
    <source>
        <dbReference type="ARBA" id="ARBA00022729"/>
    </source>
</evidence>
<dbReference type="InterPro" id="IPR036412">
    <property type="entry name" value="HAD-like_sf"/>
</dbReference>
<evidence type="ECO:0000313" key="5">
    <source>
        <dbReference type="EMBL" id="VEH84656.1"/>
    </source>
</evidence>
<keyword evidence="5" id="KW-0614">Plasmid</keyword>
<dbReference type="Gene3D" id="3.40.50.1000">
    <property type="entry name" value="HAD superfamily/HAD-like"/>
    <property type="match status" value="1"/>
</dbReference>
<dbReference type="InterPro" id="IPR005519">
    <property type="entry name" value="Acid_phosphat_B-like"/>
</dbReference>
<reference evidence="4 6" key="1">
    <citation type="submission" date="2015-11" db="EMBL/GenBank/DDBJ databases">
        <title>Identification of large and diverse effector repertoires of 38 Legionella species.</title>
        <authorList>
            <person name="Burstein D."/>
            <person name="Amaro F."/>
            <person name="Zusman T."/>
            <person name="Lifshitz Z."/>
            <person name="Cohen O."/>
            <person name="Gilbert J.A."/>
            <person name="Pupko T."/>
            <person name="Shuman H.A."/>
            <person name="Segal G."/>
        </authorList>
    </citation>
    <scope>NUCLEOTIDE SEQUENCE [LARGE SCALE GENOMIC DNA]</scope>
    <source>
        <strain evidence="4 6">1762-AUS-E</strain>
    </source>
</reference>
<dbReference type="AlphaFoldDB" id="A0A0W0R391"/>
<dbReference type="PANTHER" id="PTHR31284">
    <property type="entry name" value="ACID PHOSPHATASE-LIKE PROTEIN"/>
    <property type="match status" value="1"/>
</dbReference>
<organism evidence="4 6">
    <name type="scientific">Legionella adelaidensis</name>
    <dbReference type="NCBI Taxonomy" id="45056"/>
    <lineage>
        <taxon>Bacteria</taxon>
        <taxon>Pseudomonadati</taxon>
        <taxon>Pseudomonadota</taxon>
        <taxon>Gammaproteobacteria</taxon>
        <taxon>Legionellales</taxon>
        <taxon>Legionellaceae</taxon>
        <taxon>Legionella</taxon>
    </lineage>
</organism>
<keyword evidence="6" id="KW-1185">Reference proteome</keyword>
<dbReference type="Proteomes" id="UP000054859">
    <property type="component" value="Unassembled WGS sequence"/>
</dbReference>
<dbReference type="STRING" id="45056.Lade_0181"/>
<dbReference type="SUPFAM" id="SSF56784">
    <property type="entry name" value="HAD-like"/>
    <property type="match status" value="1"/>
</dbReference>
<feature type="chain" id="PRO_5036299178" evidence="3">
    <location>
        <begin position="20"/>
        <end position="222"/>
    </location>
</feature>
<dbReference type="PIRSF" id="PIRSF002674">
    <property type="entry name" value="VSP"/>
    <property type="match status" value="1"/>
</dbReference>
<dbReference type="EMBL" id="LR134418">
    <property type="protein sequence ID" value="VEH84656.1"/>
    <property type="molecule type" value="Genomic_DNA"/>
</dbReference>